<dbReference type="EMBL" id="CP017478">
    <property type="protein sequence ID" value="AOW20650.1"/>
    <property type="molecule type" value="Genomic_DNA"/>
</dbReference>
<protein>
    <submittedName>
        <fullName evidence="1">Uncharacterized protein</fullName>
    </submittedName>
</protein>
<name>A0A1D8P7W4_9FLAO</name>
<evidence type="ECO:0000313" key="2">
    <source>
        <dbReference type="Proteomes" id="UP000176050"/>
    </source>
</evidence>
<dbReference type="OrthoDB" id="4718428at2"/>
<dbReference type="KEGG" id="lul:LPB138_08160"/>
<dbReference type="RefSeq" id="WP_070236798.1">
    <property type="nucleotide sequence ID" value="NZ_CP017478.1"/>
</dbReference>
<reference evidence="1 2" key="1">
    <citation type="submission" date="2016-10" db="EMBL/GenBank/DDBJ databases">
        <title>Lutibacter sp. LPB0138, isolated from marine gastropod.</title>
        <authorList>
            <person name="Kim E."/>
            <person name="Yi H."/>
        </authorList>
    </citation>
    <scope>NUCLEOTIDE SEQUENCE [LARGE SCALE GENOMIC DNA]</scope>
    <source>
        <strain evidence="1 2">LPB0138</strain>
    </source>
</reference>
<dbReference type="AlphaFoldDB" id="A0A1D8P7W4"/>
<dbReference type="Proteomes" id="UP000176050">
    <property type="component" value="Chromosome"/>
</dbReference>
<dbReference type="STRING" id="1850246.LPB138_08160"/>
<accession>A0A1D8P7W4</accession>
<evidence type="ECO:0000313" key="1">
    <source>
        <dbReference type="EMBL" id="AOW20650.1"/>
    </source>
</evidence>
<keyword evidence="2" id="KW-1185">Reference proteome</keyword>
<organism evidence="1 2">
    <name type="scientific">Urechidicola croceus</name>
    <dbReference type="NCBI Taxonomy" id="1850246"/>
    <lineage>
        <taxon>Bacteria</taxon>
        <taxon>Pseudomonadati</taxon>
        <taxon>Bacteroidota</taxon>
        <taxon>Flavobacteriia</taxon>
        <taxon>Flavobacteriales</taxon>
        <taxon>Flavobacteriaceae</taxon>
        <taxon>Urechidicola</taxon>
    </lineage>
</organism>
<proteinExistence type="predicted"/>
<gene>
    <name evidence="1" type="ORF">LPB138_08160</name>
</gene>
<sequence length="330" mass="38121">MSEIKSIIDTINQSKKLLQPNQKCIINTDIDGLLSALVLQHFLNWKIVGFCDSKDTIWIDPNERNTNNEIVFVDIFVGNPNYKCIDQHIVAKNKNHVKKLTQNSNKQNPNFNRTRYASSNKKDPNAYAWKYPFGTVHYLIACLEGLGYKISIENTKFENYNTFDLILRADDTARSTADKYRDNALDWWKWLIELGDNQTSQLAEYCIKLDSNYANKSHSKLENIFKLKHECSSSDGNFSKQLKRSKGKITPKLTQYFEDVSSSIQLPTLKINDEYKTLKGTFLTESTKNTKKIDTILNNDNLFSYAYTYCMGPLSKKGFSYTMGPLKWEK</sequence>